<feature type="non-terminal residue" evidence="11">
    <location>
        <position position="1"/>
    </location>
</feature>
<evidence type="ECO:0000256" key="9">
    <source>
        <dbReference type="SAM" id="MobiDB-lite"/>
    </source>
</evidence>
<dbReference type="EMBL" id="CVRI01000044">
    <property type="protein sequence ID" value="CRK96535.1"/>
    <property type="molecule type" value="Genomic_DNA"/>
</dbReference>
<evidence type="ECO:0000256" key="10">
    <source>
        <dbReference type="SAM" id="Phobius"/>
    </source>
</evidence>
<evidence type="ECO:0000256" key="5">
    <source>
        <dbReference type="ARBA" id="ARBA00022692"/>
    </source>
</evidence>
<feature type="region of interest" description="Disordered" evidence="9">
    <location>
        <begin position="196"/>
        <end position="217"/>
    </location>
</feature>
<feature type="compositionally biased region" description="Basic and acidic residues" evidence="9">
    <location>
        <begin position="201"/>
        <end position="217"/>
    </location>
</feature>
<evidence type="ECO:0000256" key="2">
    <source>
        <dbReference type="ARBA" id="ARBA00004236"/>
    </source>
</evidence>
<evidence type="ECO:0000313" key="11">
    <source>
        <dbReference type="EMBL" id="CRK96535.1"/>
    </source>
</evidence>
<dbReference type="InterPro" id="IPR002159">
    <property type="entry name" value="CD36_fam"/>
</dbReference>
<dbReference type="PANTHER" id="PTHR11923">
    <property type="entry name" value="SCAVENGER RECEPTOR CLASS B TYPE-1 SR-B1"/>
    <property type="match status" value="1"/>
</dbReference>
<dbReference type="AlphaFoldDB" id="A0A1J1I8C1"/>
<reference evidence="11 12" key="1">
    <citation type="submission" date="2015-04" db="EMBL/GenBank/DDBJ databases">
        <authorList>
            <person name="Syromyatnikov M.Y."/>
            <person name="Popov V.N."/>
        </authorList>
    </citation>
    <scope>NUCLEOTIDE SEQUENCE [LARGE SCALE GENOMIC DNA]</scope>
</reference>
<comment type="function">
    <text evidence="1">Plays an olfactory role that is not restricted to pheromone sensitivity.</text>
</comment>
<dbReference type="PANTHER" id="PTHR11923:SF104">
    <property type="entry name" value="FI07620P"/>
    <property type="match status" value="1"/>
</dbReference>
<evidence type="ECO:0000256" key="4">
    <source>
        <dbReference type="ARBA" id="ARBA00022475"/>
    </source>
</evidence>
<organism evidence="11 12">
    <name type="scientific">Clunio marinus</name>
    <dbReference type="NCBI Taxonomy" id="568069"/>
    <lineage>
        <taxon>Eukaryota</taxon>
        <taxon>Metazoa</taxon>
        <taxon>Ecdysozoa</taxon>
        <taxon>Arthropoda</taxon>
        <taxon>Hexapoda</taxon>
        <taxon>Insecta</taxon>
        <taxon>Pterygota</taxon>
        <taxon>Neoptera</taxon>
        <taxon>Endopterygota</taxon>
        <taxon>Diptera</taxon>
        <taxon>Nematocera</taxon>
        <taxon>Chironomoidea</taxon>
        <taxon>Chironomidae</taxon>
        <taxon>Clunio</taxon>
    </lineage>
</organism>
<proteinExistence type="inferred from homology"/>
<evidence type="ECO:0000256" key="1">
    <source>
        <dbReference type="ARBA" id="ARBA00003156"/>
    </source>
</evidence>
<evidence type="ECO:0000313" key="12">
    <source>
        <dbReference type="Proteomes" id="UP000183832"/>
    </source>
</evidence>
<keyword evidence="4" id="KW-1003">Cell membrane</keyword>
<sequence>QILNWQFTLTPGTYLYNLWSKPSVSIYFNIYLFNITNKEAFLSGEDTKIVYQEIGPYAFRETLENTNAIFHKNNTVTYNIKRSYKFDIEKSSGDINSDNVVTTNMILLGAHTLASKHSVLTELGLSTITKSLQHKTIINMSVSEYLYGHEDNLLDLGTNFLPFATPFEKFGLFDQFVKREENIEVTLTLNELFDENQDDGLESRQQEVKETSTEKPSFHPLDVEYDDDIVEELHDYRDHKTHENDFNFDKPKLFSMRDYSIEFWNGSPYIPGWKDYGINKNHTRCNQISGTFDGFLFSKNVTKTDNLFVYRPGFCRRLGFHFSHSEYLIDGIEVLWFVVDINSLYDHPDNPETSCYCDKLEKCYQRGIGNASPCYHDLPVSFSQPHFYDADPSLLNQFEGLKPVKEKHQTTFAVQPKLGMNVNFNLRTQMNLMTGKTKFHEEVQRFNDMVIPVGWFENTLDELTPALELHLKLAMVYLPILMWILSAIFGMIGTLVLINSYRKFVRLNHGESYSVKDIQKNVHFNETKLFIDH</sequence>
<name>A0A1J1I8C1_9DIPT</name>
<evidence type="ECO:0000256" key="3">
    <source>
        <dbReference type="ARBA" id="ARBA00010532"/>
    </source>
</evidence>
<keyword evidence="7 10" id="KW-0472">Membrane</keyword>
<dbReference type="GO" id="GO:0005886">
    <property type="term" value="C:plasma membrane"/>
    <property type="evidence" value="ECO:0007669"/>
    <property type="project" value="UniProtKB-SubCell"/>
</dbReference>
<evidence type="ECO:0000256" key="8">
    <source>
        <dbReference type="ARBA" id="ARBA00023180"/>
    </source>
</evidence>
<dbReference type="Proteomes" id="UP000183832">
    <property type="component" value="Unassembled WGS sequence"/>
</dbReference>
<dbReference type="Pfam" id="PF01130">
    <property type="entry name" value="CD36"/>
    <property type="match status" value="1"/>
</dbReference>
<keyword evidence="12" id="KW-1185">Reference proteome</keyword>
<keyword evidence="6 10" id="KW-1133">Transmembrane helix</keyword>
<protein>
    <submittedName>
        <fullName evidence="11">CLUMA_CG009959, isoform A</fullName>
    </submittedName>
</protein>
<dbReference type="STRING" id="568069.A0A1J1I8C1"/>
<feature type="transmembrane region" description="Helical" evidence="10">
    <location>
        <begin position="474"/>
        <end position="498"/>
    </location>
</feature>
<comment type="similarity">
    <text evidence="3">Belongs to the CD36 family.</text>
</comment>
<evidence type="ECO:0000256" key="7">
    <source>
        <dbReference type="ARBA" id="ARBA00023136"/>
    </source>
</evidence>
<accession>A0A1J1I8C1</accession>
<keyword evidence="8" id="KW-0325">Glycoprotein</keyword>
<dbReference type="PRINTS" id="PR01609">
    <property type="entry name" value="CD36FAMILY"/>
</dbReference>
<comment type="subcellular location">
    <subcellularLocation>
        <location evidence="2">Cell membrane</location>
    </subcellularLocation>
</comment>
<keyword evidence="5 10" id="KW-0812">Transmembrane</keyword>
<dbReference type="OrthoDB" id="18585at2759"/>
<evidence type="ECO:0000256" key="6">
    <source>
        <dbReference type="ARBA" id="ARBA00022989"/>
    </source>
</evidence>
<gene>
    <name evidence="11" type="ORF">CLUMA_CG009959</name>
</gene>
<dbReference type="GO" id="GO:0005044">
    <property type="term" value="F:scavenger receptor activity"/>
    <property type="evidence" value="ECO:0007669"/>
    <property type="project" value="TreeGrafter"/>
</dbReference>
<dbReference type="GO" id="GO:0005737">
    <property type="term" value="C:cytoplasm"/>
    <property type="evidence" value="ECO:0007669"/>
    <property type="project" value="TreeGrafter"/>
</dbReference>